<feature type="transmembrane region" description="Helical" evidence="6">
    <location>
        <begin position="302"/>
        <end position="321"/>
    </location>
</feature>
<keyword evidence="3 6" id="KW-0812">Transmembrane</keyword>
<dbReference type="EMBL" id="CP065321">
    <property type="protein sequence ID" value="QQR30761.1"/>
    <property type="molecule type" value="Genomic_DNA"/>
</dbReference>
<dbReference type="RefSeq" id="WP_066539870.1">
    <property type="nucleotide sequence ID" value="NZ_CAJTCQ010000005.1"/>
</dbReference>
<feature type="transmembrane region" description="Helical" evidence="6">
    <location>
        <begin position="249"/>
        <end position="267"/>
    </location>
</feature>
<keyword evidence="5 6" id="KW-0472">Membrane</keyword>
<dbReference type="GO" id="GO:0022857">
    <property type="term" value="F:transmembrane transporter activity"/>
    <property type="evidence" value="ECO:0007669"/>
    <property type="project" value="InterPro"/>
</dbReference>
<dbReference type="PANTHER" id="PTHR32196">
    <property type="entry name" value="ABC TRANSPORTER PERMEASE PROTEIN YPHD-RELATED-RELATED"/>
    <property type="match status" value="1"/>
</dbReference>
<dbReference type="KEGG" id="amur:ADH66_13085"/>
<proteinExistence type="predicted"/>
<accession>A0A1Z2XSQ8</accession>
<dbReference type="GO" id="GO:0005886">
    <property type="term" value="C:plasma membrane"/>
    <property type="evidence" value="ECO:0007669"/>
    <property type="project" value="UniProtKB-SubCell"/>
</dbReference>
<evidence type="ECO:0000313" key="9">
    <source>
        <dbReference type="Proteomes" id="UP000196710"/>
    </source>
</evidence>
<reference evidence="9" key="2">
    <citation type="submission" date="2017-05" db="EMBL/GenBank/DDBJ databases">
        <title>Improved OligoMM genomes.</title>
        <authorList>
            <person name="Garzetti D."/>
        </authorList>
    </citation>
    <scope>NUCLEOTIDE SEQUENCE [LARGE SCALE GENOMIC DNA]</scope>
    <source>
        <strain evidence="9">KB18</strain>
    </source>
</reference>
<sequence length="349" mass="36886">MENAQKNKGRQLLSRLQHQWSNNPLFSTGIALAVMVIVQTIALSMNTSFDSFGAWAQNWLQNWISLLRGNAGIGIIALGMTFVIISGGIDLSVGSVYVTVGAFIMVMLNTGEGGLLAGMGITGLPAILIGLIAAMLLGSLLGESNGLLISNGRMPPFIATLGSMQILRSVTQYFMKAQRTELPEGYKGIARFAIGGQQLMPIIYWAILAAAMYVISKKTTFGRYVFAIGSNERTTRLSGVNVRAVKRKVYALTGFLVSIAAVIQTSRIGSMDYASAGSGFEMDAIASVIVGGTSMSGGRGSIIGTVFGTLIVAVMNNLLNLIGVDPYLSAAFKGAIIIGAVLLQRKDKA</sequence>
<feature type="transmembrane region" description="Helical" evidence="6">
    <location>
        <begin position="21"/>
        <end position="43"/>
    </location>
</feature>
<keyword evidence="2" id="KW-1003">Cell membrane</keyword>
<protein>
    <submittedName>
        <fullName evidence="8">ABC transporter permease</fullName>
    </submittedName>
</protein>
<gene>
    <name evidence="7" type="ORF">ADH66_13085</name>
    <name evidence="8" type="ORF">I5Q82_03420</name>
</gene>
<dbReference type="Proteomes" id="UP000596035">
    <property type="component" value="Chromosome"/>
</dbReference>
<dbReference type="AlphaFoldDB" id="A0A1Z2XSQ8"/>
<evidence type="ECO:0000256" key="3">
    <source>
        <dbReference type="ARBA" id="ARBA00022692"/>
    </source>
</evidence>
<evidence type="ECO:0000313" key="10">
    <source>
        <dbReference type="Proteomes" id="UP000596035"/>
    </source>
</evidence>
<evidence type="ECO:0000256" key="1">
    <source>
        <dbReference type="ARBA" id="ARBA00004651"/>
    </source>
</evidence>
<dbReference type="InterPro" id="IPR001851">
    <property type="entry name" value="ABC_transp_permease"/>
</dbReference>
<feature type="transmembrane region" description="Helical" evidence="6">
    <location>
        <begin position="114"/>
        <end position="137"/>
    </location>
</feature>
<organism evidence="8 10">
    <name type="scientific">Acutalibacter muris</name>
    <dbReference type="NCBI Taxonomy" id="1796620"/>
    <lineage>
        <taxon>Bacteria</taxon>
        <taxon>Bacillati</taxon>
        <taxon>Bacillota</taxon>
        <taxon>Clostridia</taxon>
        <taxon>Eubacteriales</taxon>
        <taxon>Acutalibacteraceae</taxon>
        <taxon>Acutalibacter</taxon>
    </lineage>
</organism>
<reference evidence="8 10" key="3">
    <citation type="submission" date="2020-11" db="EMBL/GenBank/DDBJ databases">
        <title>Closed and high quality bacterial genomes of the OMM12 community.</title>
        <authorList>
            <person name="Marbouty M."/>
            <person name="Lamy-Besnier Q."/>
            <person name="Debarbieux L."/>
            <person name="Koszul R."/>
        </authorList>
    </citation>
    <scope>NUCLEOTIDE SEQUENCE [LARGE SCALE GENOMIC DNA]</scope>
    <source>
        <strain evidence="8 10">KB18</strain>
    </source>
</reference>
<evidence type="ECO:0000256" key="4">
    <source>
        <dbReference type="ARBA" id="ARBA00022989"/>
    </source>
</evidence>
<keyword evidence="4 6" id="KW-1133">Transmembrane helix</keyword>
<evidence type="ECO:0000256" key="5">
    <source>
        <dbReference type="ARBA" id="ARBA00023136"/>
    </source>
</evidence>
<comment type="subcellular location">
    <subcellularLocation>
        <location evidence="1">Cell membrane</location>
        <topology evidence="1">Multi-pass membrane protein</topology>
    </subcellularLocation>
</comment>
<evidence type="ECO:0000313" key="7">
    <source>
        <dbReference type="EMBL" id="ASB41502.1"/>
    </source>
</evidence>
<feature type="transmembrane region" description="Helical" evidence="6">
    <location>
        <begin position="63"/>
        <end position="84"/>
    </location>
</feature>
<keyword evidence="9" id="KW-1185">Reference proteome</keyword>
<dbReference type="Proteomes" id="UP000196710">
    <property type="component" value="Chromosome"/>
</dbReference>
<name>A0A1Z2XSQ8_9FIRM</name>
<reference evidence="7" key="1">
    <citation type="journal article" date="2017" name="Genome Announc.">
        <title>High-Quality Whole-Genome Sequences of the Oligo-Mouse-Microbiota Bacterial Community.</title>
        <authorList>
            <person name="Garzetti D."/>
            <person name="Brugiroux S."/>
            <person name="Bunk B."/>
            <person name="Pukall R."/>
            <person name="McCoy K.D."/>
            <person name="Macpherson A.J."/>
            <person name="Stecher B."/>
        </authorList>
    </citation>
    <scope>NUCLEOTIDE SEQUENCE</scope>
    <source>
        <strain evidence="7">KB18</strain>
    </source>
</reference>
<feature type="transmembrane region" description="Helical" evidence="6">
    <location>
        <begin position="195"/>
        <end position="215"/>
    </location>
</feature>
<evidence type="ECO:0000256" key="2">
    <source>
        <dbReference type="ARBA" id="ARBA00022475"/>
    </source>
</evidence>
<evidence type="ECO:0000256" key="6">
    <source>
        <dbReference type="SAM" id="Phobius"/>
    </source>
</evidence>
<dbReference type="PANTHER" id="PTHR32196:SF72">
    <property type="entry name" value="RIBOSE IMPORT PERMEASE PROTEIN RBSC"/>
    <property type="match status" value="1"/>
</dbReference>
<evidence type="ECO:0000313" key="8">
    <source>
        <dbReference type="EMBL" id="QQR30761.1"/>
    </source>
</evidence>
<dbReference type="Pfam" id="PF02653">
    <property type="entry name" value="BPD_transp_2"/>
    <property type="match status" value="1"/>
</dbReference>
<dbReference type="CDD" id="cd06579">
    <property type="entry name" value="TM_PBP1_transp_AraH_like"/>
    <property type="match status" value="1"/>
</dbReference>
<dbReference type="EMBL" id="CP021422">
    <property type="protein sequence ID" value="ASB41502.1"/>
    <property type="molecule type" value="Genomic_DNA"/>
</dbReference>